<feature type="transmembrane region" description="Helical" evidence="1">
    <location>
        <begin position="7"/>
        <end position="24"/>
    </location>
</feature>
<evidence type="ECO:0000313" key="3">
    <source>
        <dbReference type="EMBL" id="PNZ27886.1"/>
    </source>
</evidence>
<gene>
    <name evidence="3" type="ORF">CD122_05400</name>
</gene>
<comment type="caution">
    <text evidence="3">The sequence shown here is derived from an EMBL/GenBank/DDBJ whole genome shotgun (WGS) entry which is preliminary data.</text>
</comment>
<dbReference type="SUPFAM" id="SSF48317">
    <property type="entry name" value="Acid phosphatase/Vanadium-dependent haloperoxidase"/>
    <property type="match status" value="1"/>
</dbReference>
<dbReference type="OrthoDB" id="9789113at2"/>
<reference evidence="3 4" key="1">
    <citation type="submission" date="2017-08" db="EMBL/GenBank/DDBJ databases">
        <title>Draft genome sequences of 64 type strains of genus Staph aureus.</title>
        <authorList>
            <person name="Cole K."/>
            <person name="Golubchik T."/>
            <person name="Russell J."/>
            <person name="Foster D."/>
            <person name="Llewelyn M."/>
            <person name="Wilson D."/>
            <person name="Crook D."/>
            <person name="Paul J."/>
        </authorList>
    </citation>
    <scope>NUCLEOTIDE SEQUENCE [LARGE SCALE GENOMIC DNA]</scope>
    <source>
        <strain evidence="3 4">DSM 21968</strain>
    </source>
</reference>
<keyword evidence="1" id="KW-0812">Transmembrane</keyword>
<dbReference type="InterPro" id="IPR000326">
    <property type="entry name" value="PAP2/HPO"/>
</dbReference>
<dbReference type="SMART" id="SM00014">
    <property type="entry name" value="acidPPc"/>
    <property type="match status" value="1"/>
</dbReference>
<dbReference type="Gene3D" id="1.20.144.10">
    <property type="entry name" value="Phosphatidic acid phosphatase type 2/haloperoxidase"/>
    <property type="match status" value="2"/>
</dbReference>
<feature type="transmembrane region" description="Helical" evidence="1">
    <location>
        <begin position="180"/>
        <end position="198"/>
    </location>
</feature>
<sequence>MTHWKRILFLIVCTVIFTTIGFFHQSSLGKWIDHNVYTLVFATEGPVTTTVFKIVTFIGEVGGMVVLTLLTVLLLIRYHYRVEALFLTLTMILSGLTNPILKNIFDRERPNIMRLIDISGLSFPSGHAMGSTAFFGSLCFIALRILKGQAKIWVSSLCIVMIALICASRIYLGVHYPTDIMAGILGGLFFIVLTQLILHKPLKLS</sequence>
<dbReference type="PANTHER" id="PTHR14969">
    <property type="entry name" value="SPHINGOSINE-1-PHOSPHATE PHOSPHOHYDROLASE"/>
    <property type="match status" value="1"/>
</dbReference>
<name>A0A2K3YQL2_9STAP</name>
<feature type="domain" description="Phosphatidic acid phosphatase type 2/haloperoxidase" evidence="2">
    <location>
        <begin position="84"/>
        <end position="195"/>
    </location>
</feature>
<feature type="transmembrane region" description="Helical" evidence="1">
    <location>
        <begin position="82"/>
        <end position="101"/>
    </location>
</feature>
<keyword evidence="1" id="KW-0472">Membrane</keyword>
<dbReference type="AlphaFoldDB" id="A0A2K3YQL2"/>
<keyword evidence="1" id="KW-1133">Transmembrane helix</keyword>
<protein>
    <submittedName>
        <fullName evidence="3">Phosphatase PAP2 family protein</fullName>
    </submittedName>
</protein>
<dbReference type="RefSeq" id="WP_103357977.1">
    <property type="nucleotide sequence ID" value="NZ_CP113107.1"/>
</dbReference>
<feature type="transmembrane region" description="Helical" evidence="1">
    <location>
        <begin position="121"/>
        <end position="145"/>
    </location>
</feature>
<keyword evidence="4" id="KW-1185">Reference proteome</keyword>
<feature type="transmembrane region" description="Helical" evidence="1">
    <location>
        <begin position="152"/>
        <end position="174"/>
    </location>
</feature>
<dbReference type="InterPro" id="IPR036938">
    <property type="entry name" value="PAP2/HPO_sf"/>
</dbReference>
<dbReference type="Proteomes" id="UP000242752">
    <property type="component" value="Unassembled WGS sequence"/>
</dbReference>
<dbReference type="Pfam" id="PF01569">
    <property type="entry name" value="PAP2"/>
    <property type="match status" value="1"/>
</dbReference>
<proteinExistence type="predicted"/>
<dbReference type="EMBL" id="PPRF01000032">
    <property type="protein sequence ID" value="PNZ27886.1"/>
    <property type="molecule type" value="Genomic_DNA"/>
</dbReference>
<evidence type="ECO:0000256" key="1">
    <source>
        <dbReference type="SAM" id="Phobius"/>
    </source>
</evidence>
<dbReference type="CDD" id="cd03392">
    <property type="entry name" value="PAP2_like_2"/>
    <property type="match status" value="1"/>
</dbReference>
<dbReference type="PANTHER" id="PTHR14969:SF13">
    <property type="entry name" value="AT30094P"/>
    <property type="match status" value="1"/>
</dbReference>
<accession>A0A2K3YQL2</accession>
<feature type="transmembrane region" description="Helical" evidence="1">
    <location>
        <begin position="54"/>
        <end position="75"/>
    </location>
</feature>
<evidence type="ECO:0000259" key="2">
    <source>
        <dbReference type="SMART" id="SM00014"/>
    </source>
</evidence>
<organism evidence="3 4">
    <name type="scientific">Staphylococcus rostri</name>
    <dbReference type="NCBI Taxonomy" id="522262"/>
    <lineage>
        <taxon>Bacteria</taxon>
        <taxon>Bacillati</taxon>
        <taxon>Bacillota</taxon>
        <taxon>Bacilli</taxon>
        <taxon>Bacillales</taxon>
        <taxon>Staphylococcaceae</taxon>
        <taxon>Staphylococcus</taxon>
    </lineage>
</organism>
<evidence type="ECO:0000313" key="4">
    <source>
        <dbReference type="Proteomes" id="UP000242752"/>
    </source>
</evidence>